<organism evidence="3 4">
    <name type="scientific">Stieleria neptunia</name>
    <dbReference type="NCBI Taxonomy" id="2527979"/>
    <lineage>
        <taxon>Bacteria</taxon>
        <taxon>Pseudomonadati</taxon>
        <taxon>Planctomycetota</taxon>
        <taxon>Planctomycetia</taxon>
        <taxon>Pirellulales</taxon>
        <taxon>Pirellulaceae</taxon>
        <taxon>Stieleria</taxon>
    </lineage>
</organism>
<keyword evidence="2" id="KW-0378">Hydrolase</keyword>
<dbReference type="AlphaFoldDB" id="A0A518HP28"/>
<name>A0A518HP28_9BACT</name>
<evidence type="ECO:0000313" key="4">
    <source>
        <dbReference type="Proteomes" id="UP000319004"/>
    </source>
</evidence>
<protein>
    <submittedName>
        <fullName evidence="3">Peptidase family M49</fullName>
    </submittedName>
</protein>
<dbReference type="GO" id="GO:0016787">
    <property type="term" value="F:hydrolase activity"/>
    <property type="evidence" value="ECO:0007669"/>
    <property type="project" value="UniProtKB-KW"/>
</dbReference>
<keyword evidence="1" id="KW-0479">Metal-binding</keyword>
<accession>A0A518HP28</accession>
<reference evidence="3 4" key="1">
    <citation type="submission" date="2019-03" db="EMBL/GenBank/DDBJ databases">
        <title>Deep-cultivation of Planctomycetes and their phenomic and genomic characterization uncovers novel biology.</title>
        <authorList>
            <person name="Wiegand S."/>
            <person name="Jogler M."/>
            <person name="Boedeker C."/>
            <person name="Pinto D."/>
            <person name="Vollmers J."/>
            <person name="Rivas-Marin E."/>
            <person name="Kohn T."/>
            <person name="Peeters S.H."/>
            <person name="Heuer A."/>
            <person name="Rast P."/>
            <person name="Oberbeckmann S."/>
            <person name="Bunk B."/>
            <person name="Jeske O."/>
            <person name="Meyerdierks A."/>
            <person name="Storesund J.E."/>
            <person name="Kallscheuer N."/>
            <person name="Luecker S."/>
            <person name="Lage O.M."/>
            <person name="Pohl T."/>
            <person name="Merkel B.J."/>
            <person name="Hornburger P."/>
            <person name="Mueller R.-W."/>
            <person name="Bruemmer F."/>
            <person name="Labrenz M."/>
            <person name="Spormann A.M."/>
            <person name="Op den Camp H."/>
            <person name="Overmann J."/>
            <person name="Amann R."/>
            <person name="Jetten M.S.M."/>
            <person name="Mascher T."/>
            <person name="Medema M.H."/>
            <person name="Devos D.P."/>
            <person name="Kaster A.-K."/>
            <person name="Ovreas L."/>
            <person name="Rohde M."/>
            <person name="Galperin M.Y."/>
            <person name="Jogler C."/>
        </authorList>
    </citation>
    <scope>NUCLEOTIDE SEQUENCE [LARGE SCALE GENOMIC DNA]</scope>
    <source>
        <strain evidence="3 4">Enr13</strain>
    </source>
</reference>
<dbReference type="InterPro" id="IPR039461">
    <property type="entry name" value="Peptidase_M49"/>
</dbReference>
<dbReference type="Gene3D" id="3.30.540.30">
    <property type="match status" value="2"/>
</dbReference>
<evidence type="ECO:0000256" key="2">
    <source>
        <dbReference type="ARBA" id="ARBA00022801"/>
    </source>
</evidence>
<proteinExistence type="predicted"/>
<keyword evidence="4" id="KW-1185">Reference proteome</keyword>
<sequence>MKNECRLVRVPCRRPTAGARRESRDDIYFRSLQSGLHAFDRAPGSPPLDIQGLLMRSVTLCVLAAATLWCNAGLFAQDPNPDQRKYLLDRVDDVAIVQLYVDGFDRLSLREKTLIYHLSQAAIAGRDIYIDQRYRHSLRIRAVLEGVLTHPEGIDETTIAAIRNYMKLFWVNNGPHSALTAQKNLLECSVDAFEAAVKQAVKNGALLPASGEELFTLMLEIEPVLFDPEFETHVTQKSPPAGVDILTASANNLYHNVTTADLDGFQERYPLNSQLIKTDGGKLRENVYRSGLDSLVPAGMYAQPIANIVSHLEAAIPFATPEMARALGALIHYYRTGEAADFYGYNIAWVADKDSSVDTINGFIEVYMDARGIKGSWEAAVYFNDPIKMDMIRKFADNAQWFEDRMPYAQSFRKDNVKGISAKAIQVVMETGDSGPVTPIGINLPNDATIRQRYGSKSVSLSNVMEAYDKASTPSARAEFCYDDAEFARADQWKSTALALEVNMHEVIGHASGQVNEGIDPAVSIKEYYSALEEGRADLVALYFIGNPKLIELGLVDNETDLKEMQLAAYEAYTRNAMTQLRRIKSGTTIEEDHMRNRQMIVGWLAANTDAIRVDVRDSKTYFRVTDVAAWHRGVGQLLAEVQRIKSEGDRASAERLMKDYAININVALRDEVLRRYADLDQPAYTGFVQPELTPTIDDQGNITDVQISYPQDLETQMLKWSGAKVD</sequence>
<evidence type="ECO:0000313" key="3">
    <source>
        <dbReference type="EMBL" id="QDV42598.1"/>
    </source>
</evidence>
<dbReference type="EMBL" id="CP037423">
    <property type="protein sequence ID" value="QDV42598.1"/>
    <property type="molecule type" value="Genomic_DNA"/>
</dbReference>
<dbReference type="KEGG" id="snep:Enr13x_24460"/>
<dbReference type="Proteomes" id="UP000319004">
    <property type="component" value="Chromosome"/>
</dbReference>
<gene>
    <name evidence="3" type="ORF">Enr13x_24460</name>
</gene>
<dbReference type="PANTHER" id="PTHR23422">
    <property type="entry name" value="DIPEPTIDYL PEPTIDASE III-RELATED"/>
    <property type="match status" value="1"/>
</dbReference>
<dbReference type="OrthoDB" id="9812747at2"/>
<dbReference type="GO" id="GO:0046872">
    <property type="term" value="F:metal ion binding"/>
    <property type="evidence" value="ECO:0007669"/>
    <property type="project" value="UniProtKB-KW"/>
</dbReference>
<dbReference type="Pfam" id="PF03571">
    <property type="entry name" value="Peptidase_M49"/>
    <property type="match status" value="2"/>
</dbReference>
<dbReference type="PANTHER" id="PTHR23422:SF11">
    <property type="entry name" value="DIPEPTIDYL PEPTIDASE 3"/>
    <property type="match status" value="1"/>
</dbReference>
<evidence type="ECO:0000256" key="1">
    <source>
        <dbReference type="ARBA" id="ARBA00022723"/>
    </source>
</evidence>